<feature type="repeat" description="TPR" evidence="1">
    <location>
        <begin position="93"/>
        <end position="126"/>
    </location>
</feature>
<keyword evidence="1" id="KW-0802">TPR repeat</keyword>
<evidence type="ECO:0000313" key="4">
    <source>
        <dbReference type="Proteomes" id="UP000008130"/>
    </source>
</evidence>
<feature type="repeat" description="TPR" evidence="1">
    <location>
        <begin position="229"/>
        <end position="262"/>
    </location>
</feature>
<protein>
    <submittedName>
        <fullName evidence="3">TPR repeat</fullName>
    </submittedName>
</protein>
<organism evidence="3 4">
    <name type="scientific">Polymorphum gilvum (strain LMG 25793 / CGMCC 1.9160 / SL003B-26A1)</name>
    <dbReference type="NCBI Taxonomy" id="991905"/>
    <lineage>
        <taxon>Bacteria</taxon>
        <taxon>Pseudomonadati</taxon>
        <taxon>Pseudomonadota</taxon>
        <taxon>Alphaproteobacteria</taxon>
        <taxon>Rhodobacterales</taxon>
        <taxon>Paracoccaceae</taxon>
        <taxon>Polymorphum</taxon>
    </lineage>
</organism>
<dbReference type="KEGG" id="pgv:SL003B_2432"/>
<dbReference type="InterPro" id="IPR019734">
    <property type="entry name" value="TPR_rpt"/>
</dbReference>
<evidence type="ECO:0000313" key="3">
    <source>
        <dbReference type="EMBL" id="ADZ70857.1"/>
    </source>
</evidence>
<feature type="region of interest" description="Disordered" evidence="2">
    <location>
        <begin position="1"/>
        <end position="35"/>
    </location>
</feature>
<reference evidence="3 4" key="1">
    <citation type="journal article" date="2011" name="J. Bacteriol.">
        <title>Complete genome sequence of Polymorphum gilvum SL003B-26A1T, a crude oil-degrading bacterium from oil-polluted saline soil.</title>
        <authorList>
            <person name="Li S.G."/>
            <person name="Tang Y.Q."/>
            <person name="Nie Y."/>
            <person name="Cai M."/>
            <person name="Wu X.L."/>
        </authorList>
    </citation>
    <scope>NUCLEOTIDE SEQUENCE [LARGE SCALE GENOMIC DNA]</scope>
    <source>
        <strain evidence="4">LMG 25793 / CGMCC 1.9160 / SL003B-26A1</strain>
    </source>
</reference>
<dbReference type="PANTHER" id="PTHR44809">
    <property type="match status" value="1"/>
</dbReference>
<gene>
    <name evidence="3" type="ordered locus">SL003B_2432</name>
</gene>
<dbReference type="Pfam" id="PF13432">
    <property type="entry name" value="TPR_16"/>
    <property type="match status" value="3"/>
</dbReference>
<name>F2J1Q6_POLGS</name>
<evidence type="ECO:0000256" key="2">
    <source>
        <dbReference type="SAM" id="MobiDB-lite"/>
    </source>
</evidence>
<keyword evidence="4" id="KW-1185">Reference proteome</keyword>
<proteinExistence type="predicted"/>
<sequence>MSNPEDARPSPQQTPAAAADARPASAYADGASPVGSIPVGSGPDVTAYLDAHARAPEDVDAAYRAATALLRSGRLDEAAALLRKIVFARPDHLRARANLGNCQLLLGDLANAEASFRAVLDAMPDNHNALYGLATILIRQGRPEAALEAAQRLVGLLPDNAPALTLLADACAGDPRPGTAIAAYRAALRLDPVYQPALLGLARALLRRQRLDEAKELAERAVGIGSGSTAAYAMLGDVLAAQDALGPARDAYEAALDRDPADPDVKVKLSTVARRAGDLKAALRHADDAWSERPDHRDAGNAVGAALAALGERTAARTVLTAVAAGQPAPDRIRDVIEALRAVALPATGEPAPVEPDPEAARETGAPAPAADDPTADDDGNAAQGSATKAPGDPPKQNPA</sequence>
<dbReference type="InterPro" id="IPR052943">
    <property type="entry name" value="TMTC_O-mannosyl-trnsfr"/>
</dbReference>
<feature type="compositionally biased region" description="Low complexity" evidence="2">
    <location>
        <begin position="363"/>
        <end position="373"/>
    </location>
</feature>
<dbReference type="PANTHER" id="PTHR44809:SF1">
    <property type="entry name" value="PROTEIN O-MANNOSYL-TRANSFERASE TMTC1"/>
    <property type="match status" value="1"/>
</dbReference>
<dbReference type="AlphaFoldDB" id="F2J1Q6"/>
<dbReference type="HOGENOM" id="CLU_688595_0_0_5"/>
<evidence type="ECO:0000256" key="1">
    <source>
        <dbReference type="PROSITE-ProRule" id="PRU00339"/>
    </source>
</evidence>
<dbReference type="SUPFAM" id="SSF48452">
    <property type="entry name" value="TPR-like"/>
    <property type="match status" value="1"/>
</dbReference>
<accession>F2J1Q6</accession>
<dbReference type="OrthoDB" id="7841171at2"/>
<dbReference type="STRING" id="991905.SL003B_2432"/>
<dbReference type="EMBL" id="CP002568">
    <property type="protein sequence ID" value="ADZ70857.1"/>
    <property type="molecule type" value="Genomic_DNA"/>
</dbReference>
<dbReference type="InterPro" id="IPR011990">
    <property type="entry name" value="TPR-like_helical_dom_sf"/>
</dbReference>
<dbReference type="Gene3D" id="1.25.40.10">
    <property type="entry name" value="Tetratricopeptide repeat domain"/>
    <property type="match status" value="1"/>
</dbReference>
<dbReference type="Proteomes" id="UP000008130">
    <property type="component" value="Chromosome"/>
</dbReference>
<feature type="repeat" description="TPR" evidence="1">
    <location>
        <begin position="127"/>
        <end position="160"/>
    </location>
</feature>
<dbReference type="RefSeq" id="WP_013653172.1">
    <property type="nucleotide sequence ID" value="NC_015259.1"/>
</dbReference>
<dbReference type="eggNOG" id="COG0457">
    <property type="taxonomic scope" value="Bacteria"/>
</dbReference>
<feature type="compositionally biased region" description="Low complexity" evidence="2">
    <location>
        <begin position="9"/>
        <end position="31"/>
    </location>
</feature>
<dbReference type="PROSITE" id="PS50005">
    <property type="entry name" value="TPR"/>
    <property type="match status" value="3"/>
</dbReference>
<feature type="region of interest" description="Disordered" evidence="2">
    <location>
        <begin position="347"/>
        <end position="400"/>
    </location>
</feature>
<dbReference type="SMART" id="SM00028">
    <property type="entry name" value="TPR"/>
    <property type="match status" value="6"/>
</dbReference>